<dbReference type="InterPro" id="IPR000048">
    <property type="entry name" value="IQ_motif_EF-hand-BS"/>
</dbReference>
<dbReference type="CDD" id="cd23767">
    <property type="entry name" value="IQCD"/>
    <property type="match status" value="1"/>
</dbReference>
<reference evidence="2" key="1">
    <citation type="submission" date="2021-12" db="EMBL/GenBank/DDBJ databases">
        <title>Prjna785345.</title>
        <authorList>
            <person name="Rujirawat T."/>
            <person name="Krajaejun T."/>
        </authorList>
    </citation>
    <scope>NUCLEOTIDE SEQUENCE</scope>
    <source>
        <strain evidence="2">Pi057C3</strain>
    </source>
</reference>
<sequence>MTKADASARATQIQAAFRGYRARRRVVWDVRHEIQAFVAETERELEVERLLLGVAPMQRLQDAGGSKTLQLPRFEDVFLNVSQRYPMGPSVGDDACSMRSPWDAIDEHELCPPPAELTLSVVQRGEEEDATPSDVEAHEGRTESHASVHEASDQEEELEDDDDLLPAIDNSLCSTDEETQIEAAVVTEQPLDGHGVHGDEANGTLAADASAAPYTPKQIADDGNTCLEDPVERILATHSREELLQELEWTKRALQERLRYLRTRHLTEQTRRLQNTV</sequence>
<feature type="compositionally biased region" description="Acidic residues" evidence="1">
    <location>
        <begin position="153"/>
        <end position="164"/>
    </location>
</feature>
<evidence type="ECO:0000256" key="1">
    <source>
        <dbReference type="SAM" id="MobiDB-lite"/>
    </source>
</evidence>
<feature type="compositionally biased region" description="Basic and acidic residues" evidence="1">
    <location>
        <begin position="135"/>
        <end position="152"/>
    </location>
</feature>
<dbReference type="AlphaFoldDB" id="A0AAD5M614"/>
<organism evidence="2 3">
    <name type="scientific">Pythium insidiosum</name>
    <name type="common">Pythiosis disease agent</name>
    <dbReference type="NCBI Taxonomy" id="114742"/>
    <lineage>
        <taxon>Eukaryota</taxon>
        <taxon>Sar</taxon>
        <taxon>Stramenopiles</taxon>
        <taxon>Oomycota</taxon>
        <taxon>Peronosporomycetes</taxon>
        <taxon>Pythiales</taxon>
        <taxon>Pythiaceae</taxon>
        <taxon>Pythium</taxon>
    </lineage>
</organism>
<comment type="caution">
    <text evidence="2">The sequence shown here is derived from an EMBL/GenBank/DDBJ whole genome shotgun (WGS) entry which is preliminary data.</text>
</comment>
<evidence type="ECO:0000313" key="2">
    <source>
        <dbReference type="EMBL" id="KAJ0403409.1"/>
    </source>
</evidence>
<evidence type="ECO:0000313" key="3">
    <source>
        <dbReference type="Proteomes" id="UP001209570"/>
    </source>
</evidence>
<dbReference type="Proteomes" id="UP001209570">
    <property type="component" value="Unassembled WGS sequence"/>
</dbReference>
<dbReference type="PROSITE" id="PS50096">
    <property type="entry name" value="IQ"/>
    <property type="match status" value="1"/>
</dbReference>
<protein>
    <submittedName>
        <fullName evidence="2">Uncharacterized protein</fullName>
    </submittedName>
</protein>
<name>A0AAD5M614_PYTIN</name>
<keyword evidence="3" id="KW-1185">Reference proteome</keyword>
<dbReference type="SMART" id="SM00015">
    <property type="entry name" value="IQ"/>
    <property type="match status" value="1"/>
</dbReference>
<proteinExistence type="predicted"/>
<accession>A0AAD5M614</accession>
<dbReference type="EMBL" id="JAKCXM010000082">
    <property type="protein sequence ID" value="KAJ0403409.1"/>
    <property type="molecule type" value="Genomic_DNA"/>
</dbReference>
<feature type="region of interest" description="Disordered" evidence="1">
    <location>
        <begin position="124"/>
        <end position="169"/>
    </location>
</feature>
<gene>
    <name evidence="2" type="ORF">P43SY_003980</name>
</gene>